<dbReference type="PANTHER" id="PTHR46797">
    <property type="entry name" value="HTH-TYPE TRANSCRIPTIONAL REGULATOR"/>
    <property type="match status" value="1"/>
</dbReference>
<dbReference type="CDD" id="cd00093">
    <property type="entry name" value="HTH_XRE"/>
    <property type="match status" value="1"/>
</dbReference>
<dbReference type="PROSITE" id="PS50943">
    <property type="entry name" value="HTH_CROC1"/>
    <property type="match status" value="1"/>
</dbReference>
<dbReference type="EMBL" id="FN869859">
    <property type="protein sequence ID" value="CCC82414.1"/>
    <property type="molecule type" value="Genomic_DNA"/>
</dbReference>
<dbReference type="GO" id="GO:0005829">
    <property type="term" value="C:cytosol"/>
    <property type="evidence" value="ECO:0007669"/>
    <property type="project" value="TreeGrafter"/>
</dbReference>
<dbReference type="Gene3D" id="2.60.120.10">
    <property type="entry name" value="Jelly Rolls"/>
    <property type="match status" value="1"/>
</dbReference>
<dbReference type="InterPro" id="IPR001387">
    <property type="entry name" value="Cro/C1-type_HTH"/>
</dbReference>
<dbReference type="Proteomes" id="UP000002654">
    <property type="component" value="Chromosome"/>
</dbReference>
<dbReference type="KEGG" id="ttn:TTX_1794"/>
<dbReference type="SUPFAM" id="SSF51182">
    <property type="entry name" value="RmlC-like cupins"/>
    <property type="match status" value="1"/>
</dbReference>
<dbReference type="eggNOG" id="arCOG05675">
    <property type="taxonomic scope" value="Archaea"/>
</dbReference>
<evidence type="ECO:0000256" key="1">
    <source>
        <dbReference type="ARBA" id="ARBA00023125"/>
    </source>
</evidence>
<dbReference type="STRING" id="768679.TTX_1794"/>
<protein>
    <submittedName>
        <fullName evidence="3">Transcriptional regulator, xre family</fullName>
    </submittedName>
</protein>
<organism evidence="3 4">
    <name type="scientific">Thermoproteus tenax (strain ATCC 35583 / DSM 2078 / JCM 9277 / NBRC 100435 / Kra 1)</name>
    <dbReference type="NCBI Taxonomy" id="768679"/>
    <lineage>
        <taxon>Archaea</taxon>
        <taxon>Thermoproteota</taxon>
        <taxon>Thermoprotei</taxon>
        <taxon>Thermoproteales</taxon>
        <taxon>Thermoproteaceae</taxon>
        <taxon>Thermoproteus</taxon>
    </lineage>
</organism>
<dbReference type="PaxDb" id="768679-TTX_1794"/>
<dbReference type="OrthoDB" id="27052at2157"/>
<keyword evidence="1" id="KW-0238">DNA-binding</keyword>
<dbReference type="InterPro" id="IPR014710">
    <property type="entry name" value="RmlC-like_jellyroll"/>
</dbReference>
<gene>
    <name evidence="3" type="primary">hipB</name>
    <name evidence="3" type="ordered locus">TTX_1794</name>
</gene>
<reference evidence="3 4" key="1">
    <citation type="journal article" date="2011" name="PLoS ONE">
        <title>The complete genome sequence of Thermoproteus tenax: a physiologically versatile member of the Crenarchaeota.</title>
        <authorList>
            <person name="Siebers B."/>
            <person name="Zaparty M."/>
            <person name="Raddatz G."/>
            <person name="Tjaden B."/>
            <person name="Albers S.V."/>
            <person name="Bell S.D."/>
            <person name="Blombach F."/>
            <person name="Kletzin A."/>
            <person name="Kyrpides N."/>
            <person name="Lanz C."/>
            <person name="Plagens A."/>
            <person name="Rampp M."/>
            <person name="Rosinus A."/>
            <person name="von Jan M."/>
            <person name="Makarova K.S."/>
            <person name="Klenk H.P."/>
            <person name="Schuster S.C."/>
            <person name="Hensel R."/>
        </authorList>
    </citation>
    <scope>NUCLEOTIDE SEQUENCE [LARGE SCALE GENOMIC DNA]</scope>
    <source>
        <strain evidence="4">ATCC 35583 / DSM 2078 / JCM 9277 / NBRC 100435 / Kra 1</strain>
    </source>
</reference>
<dbReference type="InterPro" id="IPR050807">
    <property type="entry name" value="TransReg_Diox_bact_type"/>
</dbReference>
<dbReference type="SMART" id="SM00530">
    <property type="entry name" value="HTH_XRE"/>
    <property type="match status" value="1"/>
</dbReference>
<accession>G4RLG9</accession>
<dbReference type="Gene3D" id="1.10.260.40">
    <property type="entry name" value="lambda repressor-like DNA-binding domains"/>
    <property type="match status" value="1"/>
</dbReference>
<evidence type="ECO:0000259" key="2">
    <source>
        <dbReference type="PROSITE" id="PS50943"/>
    </source>
</evidence>
<evidence type="ECO:0000313" key="3">
    <source>
        <dbReference type="EMBL" id="CCC82414.1"/>
    </source>
</evidence>
<dbReference type="RefSeq" id="WP_014127668.1">
    <property type="nucleotide sequence ID" value="NC_016070.1"/>
</dbReference>
<dbReference type="AlphaFoldDB" id="G4RLG9"/>
<evidence type="ECO:0000313" key="4">
    <source>
        <dbReference type="Proteomes" id="UP000002654"/>
    </source>
</evidence>
<sequence>MEYKLGSRLSELRKRRGLSLSQLARLAGISKSTLWEIENDRISPSVNTLWAIANALGVPFGELVTYDIVVKDEGVEVRLIERVENKEVYLMKLRSHVIKRSEPHRNSPIEIVQVIKGAMIVGSRDNLSLVGEGDFAKFYGGREHLYMAVGGDAEAVVTLIYGSKDESPTIHYKNIRKVNIPRYRDLIDENVENNFLKILINAVNRLRTIEGLEGSLTADVLNAEILTLGGKLTIPKAVREGARKLSQNARSSERLYELLRPGYAEQVIYVAYELERRGIRDVLSLGCGPAYRERMLKEILNLGITCVEAPKKATSTFPTLDELPEEAGAVVSFGSSHYIDVLELTSRLSRGGVLIVADEFIDHFASEKARKLNVVKHHLVYLLDIPLEAFREELLSAYNAAAEGKLRTALNILSRVYVDISEGIKGEGGTDEEKAFSNFYRLELTSLLLGVIEERKTSVVKFVSEAAGRGLRLESHYKVYSTGEGKFGGGAHVLAFRRV</sequence>
<dbReference type="InterPro" id="IPR011051">
    <property type="entry name" value="RmlC_Cupin_sf"/>
</dbReference>
<dbReference type="PANTHER" id="PTHR46797:SF1">
    <property type="entry name" value="METHYLPHOSPHONATE SYNTHASE"/>
    <property type="match status" value="1"/>
</dbReference>
<dbReference type="GeneID" id="11262680"/>
<proteinExistence type="predicted"/>
<dbReference type="PATRIC" id="fig|768679.9.peg.1816"/>
<dbReference type="GO" id="GO:0003700">
    <property type="term" value="F:DNA-binding transcription factor activity"/>
    <property type="evidence" value="ECO:0007669"/>
    <property type="project" value="TreeGrafter"/>
</dbReference>
<dbReference type="HOGENOM" id="CLU_034657_0_0_2"/>
<dbReference type="InterPro" id="IPR010982">
    <property type="entry name" value="Lambda_DNA-bd_dom_sf"/>
</dbReference>
<keyword evidence="4" id="KW-1185">Reference proteome</keyword>
<name>G4RLG9_THETK</name>
<dbReference type="Pfam" id="PF01381">
    <property type="entry name" value="HTH_3"/>
    <property type="match status" value="1"/>
</dbReference>
<dbReference type="SUPFAM" id="SSF47413">
    <property type="entry name" value="lambda repressor-like DNA-binding domains"/>
    <property type="match status" value="1"/>
</dbReference>
<feature type="domain" description="HTH cro/C1-type" evidence="2">
    <location>
        <begin position="9"/>
        <end position="63"/>
    </location>
</feature>
<dbReference type="GO" id="GO:0003677">
    <property type="term" value="F:DNA binding"/>
    <property type="evidence" value="ECO:0007669"/>
    <property type="project" value="UniProtKB-KW"/>
</dbReference>